<evidence type="ECO:0000313" key="2">
    <source>
        <dbReference type="EMBL" id="KAK4031220.1"/>
    </source>
</evidence>
<evidence type="ECO:0000256" key="1">
    <source>
        <dbReference type="SAM" id="MobiDB-lite"/>
    </source>
</evidence>
<accession>A0AAN6P5P2</accession>
<protein>
    <submittedName>
        <fullName evidence="2">Uncharacterized protein</fullName>
    </submittedName>
</protein>
<name>A0AAN6P5P2_9PEZI</name>
<sequence length="167" mass="19142">MPGRQTLSSIVQRREIQGTYNFEELLRYSVEKHLLGQSAADVIGRKRRRDSDIDSEYIAPAAKRTKGDSDRKCPAPATRRIESDSDRECPAPPAKRKRADRYNVVYKKELALIMIYNTDSDLYIDMIIYISTIDKQQLYYLMKNYIGSSIALDPDFLGYIDPAPLAL</sequence>
<comment type="caution">
    <text evidence="2">The sequence shown here is derived from an EMBL/GenBank/DDBJ whole genome shotgun (WGS) entry which is preliminary data.</text>
</comment>
<feature type="compositionally biased region" description="Basic and acidic residues" evidence="1">
    <location>
        <begin position="65"/>
        <end position="89"/>
    </location>
</feature>
<gene>
    <name evidence="2" type="ORF">C8A01DRAFT_51612</name>
</gene>
<dbReference type="AlphaFoldDB" id="A0AAN6P5P2"/>
<dbReference type="EMBL" id="MU854964">
    <property type="protein sequence ID" value="KAK4031220.1"/>
    <property type="molecule type" value="Genomic_DNA"/>
</dbReference>
<keyword evidence="3" id="KW-1185">Reference proteome</keyword>
<evidence type="ECO:0000313" key="3">
    <source>
        <dbReference type="Proteomes" id="UP001303115"/>
    </source>
</evidence>
<dbReference type="Proteomes" id="UP001303115">
    <property type="component" value="Unassembled WGS sequence"/>
</dbReference>
<reference evidence="3" key="1">
    <citation type="journal article" date="2023" name="Mol. Phylogenet. Evol.">
        <title>Genome-scale phylogeny and comparative genomics of the fungal order Sordariales.</title>
        <authorList>
            <person name="Hensen N."/>
            <person name="Bonometti L."/>
            <person name="Westerberg I."/>
            <person name="Brannstrom I.O."/>
            <person name="Guillou S."/>
            <person name="Cros-Aarteil S."/>
            <person name="Calhoun S."/>
            <person name="Haridas S."/>
            <person name="Kuo A."/>
            <person name="Mondo S."/>
            <person name="Pangilinan J."/>
            <person name="Riley R."/>
            <person name="LaButti K."/>
            <person name="Andreopoulos B."/>
            <person name="Lipzen A."/>
            <person name="Chen C."/>
            <person name="Yan M."/>
            <person name="Daum C."/>
            <person name="Ng V."/>
            <person name="Clum A."/>
            <person name="Steindorff A."/>
            <person name="Ohm R.A."/>
            <person name="Martin F."/>
            <person name="Silar P."/>
            <person name="Natvig D.O."/>
            <person name="Lalanne C."/>
            <person name="Gautier V."/>
            <person name="Ament-Velasquez S.L."/>
            <person name="Kruys A."/>
            <person name="Hutchinson M.I."/>
            <person name="Powell A.J."/>
            <person name="Barry K."/>
            <person name="Miller A.N."/>
            <person name="Grigoriev I.V."/>
            <person name="Debuchy R."/>
            <person name="Gladieux P."/>
            <person name="Hiltunen Thoren M."/>
            <person name="Johannesson H."/>
        </authorList>
    </citation>
    <scope>NUCLEOTIDE SEQUENCE [LARGE SCALE GENOMIC DNA]</scope>
    <source>
        <strain evidence="3">CBS 284.82</strain>
    </source>
</reference>
<feature type="region of interest" description="Disordered" evidence="1">
    <location>
        <begin position="45"/>
        <end position="94"/>
    </location>
</feature>
<organism evidence="2 3">
    <name type="scientific">Parachaetomium inaequale</name>
    <dbReference type="NCBI Taxonomy" id="2588326"/>
    <lineage>
        <taxon>Eukaryota</taxon>
        <taxon>Fungi</taxon>
        <taxon>Dikarya</taxon>
        <taxon>Ascomycota</taxon>
        <taxon>Pezizomycotina</taxon>
        <taxon>Sordariomycetes</taxon>
        <taxon>Sordariomycetidae</taxon>
        <taxon>Sordariales</taxon>
        <taxon>Chaetomiaceae</taxon>
        <taxon>Parachaetomium</taxon>
    </lineage>
</organism>
<proteinExistence type="predicted"/>